<dbReference type="Proteomes" id="UP000249590">
    <property type="component" value="Unassembled WGS sequence"/>
</dbReference>
<sequence>MRICVWTMVYNESFNLPIWLRYYGRQFGEENLFVVDHGSDDGSTDNIGAANRIRLPRSEVTVARTQHFMTEMCTQMLKFYDYFIYTDCDELLVVDPKTHGSLRDYINMSRIGYLTGIGLNVVQNIKTEQEIDPEKPILQQRQYAQFVEPMCKTLVTRVPISWDGGYHFCDKTPVFGAVYNLHIKRVDVGVTLRRAALIRTVPRSDGGGVHQRLPDEELKAGFEHFSKRELSESFDFSNETRQFSAKLGPVGRYIGYRQDQKRQDGKAMHRIPESFRDLF</sequence>
<evidence type="ECO:0008006" key="3">
    <source>
        <dbReference type="Google" id="ProtNLM"/>
    </source>
</evidence>
<reference evidence="1 2" key="1">
    <citation type="submission" date="2018-05" db="EMBL/GenBank/DDBJ databases">
        <title>Acuticoccus sediminis sp. nov., isolated from deep-sea sediment of Indian Ocean.</title>
        <authorList>
            <person name="Liu X."/>
            <person name="Lai Q."/>
            <person name="Du Y."/>
            <person name="Sun F."/>
            <person name="Zhang X."/>
            <person name="Wang S."/>
            <person name="Shao Z."/>
        </authorList>
    </citation>
    <scope>NUCLEOTIDE SEQUENCE [LARGE SCALE GENOMIC DNA]</scope>
    <source>
        <strain evidence="1 2">PTG4-2</strain>
    </source>
</reference>
<gene>
    <name evidence="1" type="ORF">DLJ53_16665</name>
</gene>
<name>A0A8B2NUA1_9HYPH</name>
<dbReference type="RefSeq" id="WP_111347310.1">
    <property type="nucleotide sequence ID" value="NZ_JAIWKD010000008.1"/>
</dbReference>
<keyword evidence="2" id="KW-1185">Reference proteome</keyword>
<comment type="caution">
    <text evidence="1">The sequence shown here is derived from an EMBL/GenBank/DDBJ whole genome shotgun (WGS) entry which is preliminary data.</text>
</comment>
<dbReference type="OrthoDB" id="835336at2"/>
<dbReference type="Pfam" id="PF13704">
    <property type="entry name" value="Glyco_tranf_2_4"/>
    <property type="match status" value="1"/>
</dbReference>
<protein>
    <recommendedName>
        <fullName evidence="3">Glycosyl transferase family 2</fullName>
    </recommendedName>
</protein>
<evidence type="ECO:0000313" key="1">
    <source>
        <dbReference type="EMBL" id="RAI00865.1"/>
    </source>
</evidence>
<accession>A0A8B2NUA1</accession>
<proteinExistence type="predicted"/>
<evidence type="ECO:0000313" key="2">
    <source>
        <dbReference type="Proteomes" id="UP000249590"/>
    </source>
</evidence>
<dbReference type="AlphaFoldDB" id="A0A8B2NUA1"/>
<dbReference type="EMBL" id="QHHQ01000003">
    <property type="protein sequence ID" value="RAI00865.1"/>
    <property type="molecule type" value="Genomic_DNA"/>
</dbReference>
<organism evidence="1 2">
    <name type="scientific">Acuticoccus sediminis</name>
    <dbReference type="NCBI Taxonomy" id="2184697"/>
    <lineage>
        <taxon>Bacteria</taxon>
        <taxon>Pseudomonadati</taxon>
        <taxon>Pseudomonadota</taxon>
        <taxon>Alphaproteobacteria</taxon>
        <taxon>Hyphomicrobiales</taxon>
        <taxon>Amorphaceae</taxon>
        <taxon>Acuticoccus</taxon>
    </lineage>
</organism>